<protein>
    <recommendedName>
        <fullName evidence="2">DUF7580 domain-containing protein</fullName>
    </recommendedName>
</protein>
<keyword evidence="1" id="KW-0732">Signal</keyword>
<dbReference type="Pfam" id="PF24476">
    <property type="entry name" value="DUF7580"/>
    <property type="match status" value="1"/>
</dbReference>
<gene>
    <name evidence="3" type="ORF">OEA41_005435</name>
</gene>
<dbReference type="AlphaFoldDB" id="A0AAE0DFL3"/>
<dbReference type="PANTHER" id="PTHR35186:SF4">
    <property type="entry name" value="PRION-INHIBITION AND PROPAGATION HELO DOMAIN-CONTAINING PROTEIN"/>
    <property type="match status" value="1"/>
</dbReference>
<feature type="chain" id="PRO_5042239768" description="DUF7580 domain-containing protein" evidence="1">
    <location>
        <begin position="21"/>
        <end position="406"/>
    </location>
</feature>
<feature type="signal peptide" evidence="1">
    <location>
        <begin position="1"/>
        <end position="20"/>
    </location>
</feature>
<accession>A0AAE0DFL3</accession>
<dbReference type="InterPro" id="IPR056002">
    <property type="entry name" value="DUF7580"/>
</dbReference>
<evidence type="ECO:0000256" key="1">
    <source>
        <dbReference type="SAM" id="SignalP"/>
    </source>
</evidence>
<comment type="caution">
    <text evidence="3">The sequence shown here is derived from an EMBL/GenBank/DDBJ whole genome shotgun (WGS) entry which is preliminary data.</text>
</comment>
<dbReference type="EMBL" id="JASNWA010000010">
    <property type="protein sequence ID" value="KAK3168987.1"/>
    <property type="molecule type" value="Genomic_DNA"/>
</dbReference>
<reference evidence="3" key="1">
    <citation type="submission" date="2022-11" db="EMBL/GenBank/DDBJ databases">
        <title>Chromosomal genome sequence assembly and mating type (MAT) locus characterization of the leprose asexual lichenized fungus Lepraria neglecta (Nyl.) Erichsen.</title>
        <authorList>
            <person name="Allen J.L."/>
            <person name="Pfeffer B."/>
        </authorList>
    </citation>
    <scope>NUCLEOTIDE SEQUENCE</scope>
    <source>
        <strain evidence="3">Allen 5258</strain>
    </source>
</reference>
<name>A0AAE0DFL3_9LECA</name>
<dbReference type="PANTHER" id="PTHR35186">
    <property type="entry name" value="ANK_REP_REGION DOMAIN-CONTAINING PROTEIN"/>
    <property type="match status" value="1"/>
</dbReference>
<feature type="domain" description="DUF7580" evidence="2">
    <location>
        <begin position="163"/>
        <end position="394"/>
    </location>
</feature>
<organism evidence="3 4">
    <name type="scientific">Lepraria neglecta</name>
    <dbReference type="NCBI Taxonomy" id="209136"/>
    <lineage>
        <taxon>Eukaryota</taxon>
        <taxon>Fungi</taxon>
        <taxon>Dikarya</taxon>
        <taxon>Ascomycota</taxon>
        <taxon>Pezizomycotina</taxon>
        <taxon>Lecanoromycetes</taxon>
        <taxon>OSLEUM clade</taxon>
        <taxon>Lecanoromycetidae</taxon>
        <taxon>Lecanorales</taxon>
        <taxon>Lecanorineae</taxon>
        <taxon>Stereocaulaceae</taxon>
        <taxon>Lepraria</taxon>
    </lineage>
</organism>
<dbReference type="Proteomes" id="UP001276659">
    <property type="component" value="Unassembled WGS sequence"/>
</dbReference>
<sequence>MSGIGEAGLVLAVFPLVISALDQSLQGLEKVKDWWKIRRRYQNCKHSIELEKLVFEENLEQLLSMLVHDDDELKRLIAEPGGEAWRDPELELGLQQRLPKSYNLYLSTIHKINGIMEKLKHDLGVNGPAFQSVVNHEEESIKRVETKITEIMKEVSTAANDLDDTSTITDLCTTLASLQANSSTLGCLRDTDHRYFIYPLAEAEGEDASLGTVTLEDLLSKKSLIRLTRRQRYSIALTIASSHLQFHDSPWVGRQWEKKDVLFHVQNENVFLTDEPYISKDFPTTPSSPQSSYNIDDHGIPTLGIILLELSFDTPLEEHGFRRNLLTLDGEPNPWLDLAAAMQWCDRYAIDETGLELARVIDWCLRNRMTRLSGGHEQAWREELFTMVVEPLQNCYNQLVATVGDC</sequence>
<evidence type="ECO:0000313" key="4">
    <source>
        <dbReference type="Proteomes" id="UP001276659"/>
    </source>
</evidence>
<evidence type="ECO:0000313" key="3">
    <source>
        <dbReference type="EMBL" id="KAK3168987.1"/>
    </source>
</evidence>
<proteinExistence type="predicted"/>
<keyword evidence="4" id="KW-1185">Reference proteome</keyword>
<evidence type="ECO:0000259" key="2">
    <source>
        <dbReference type="Pfam" id="PF24476"/>
    </source>
</evidence>